<comment type="subcellular location">
    <subcellularLocation>
        <location evidence="1">Nucleus</location>
    </subcellularLocation>
</comment>
<feature type="compositionally biased region" description="Acidic residues" evidence="6">
    <location>
        <begin position="104"/>
        <end position="128"/>
    </location>
</feature>
<dbReference type="PANTHER" id="PTHR22846:SF2">
    <property type="entry name" value="F-BOX-LIKE_WD REPEAT-CONTAINING PROTEIN EBI"/>
    <property type="match status" value="1"/>
</dbReference>
<evidence type="ECO:0000313" key="8">
    <source>
        <dbReference type="Proteomes" id="UP001174691"/>
    </source>
</evidence>
<keyword evidence="8" id="KW-1185">Reference proteome</keyword>
<dbReference type="SMART" id="SM00667">
    <property type="entry name" value="LisH"/>
    <property type="match status" value="1"/>
</dbReference>
<dbReference type="InterPro" id="IPR045183">
    <property type="entry name" value="Ebi-like"/>
</dbReference>
<dbReference type="PROSITE" id="PS50896">
    <property type="entry name" value="LISH"/>
    <property type="match status" value="1"/>
</dbReference>
<proteinExistence type="predicted"/>
<dbReference type="PANTHER" id="PTHR22846">
    <property type="entry name" value="WD40 REPEAT PROTEIN"/>
    <property type="match status" value="1"/>
</dbReference>
<dbReference type="Pfam" id="PF08513">
    <property type="entry name" value="LisH"/>
    <property type="match status" value="1"/>
</dbReference>
<organism evidence="7 8">
    <name type="scientific">Coniochaeta hoffmannii</name>
    <dbReference type="NCBI Taxonomy" id="91930"/>
    <lineage>
        <taxon>Eukaryota</taxon>
        <taxon>Fungi</taxon>
        <taxon>Dikarya</taxon>
        <taxon>Ascomycota</taxon>
        <taxon>Pezizomycotina</taxon>
        <taxon>Sordariomycetes</taxon>
        <taxon>Sordariomycetidae</taxon>
        <taxon>Coniochaetales</taxon>
        <taxon>Coniochaetaceae</taxon>
        <taxon>Coniochaeta</taxon>
    </lineage>
</organism>
<dbReference type="GO" id="GO:0003714">
    <property type="term" value="F:transcription corepressor activity"/>
    <property type="evidence" value="ECO:0007669"/>
    <property type="project" value="InterPro"/>
</dbReference>
<dbReference type="PROSITE" id="PS50082">
    <property type="entry name" value="WD_REPEATS_2"/>
    <property type="match status" value="1"/>
</dbReference>
<keyword evidence="2 5" id="KW-0853">WD repeat</keyword>
<dbReference type="InterPro" id="IPR015943">
    <property type="entry name" value="WD40/YVTN_repeat-like_dom_sf"/>
</dbReference>
<sequence>MKELLDSDRVNYLVWRFLLESNYRETAAKFQKEWHIQAPHRHFEFAPHVKNYALVSTLNKGLVYEDLERQYAESRQAAQDVPATVQARPTGVFGPLIPEPAHSEEEEEEEDDDDDDNDDGEDSEPEEVENSRKRPVERRAELNGSPVKRQRLSNGYGEAESGTDAMEIDNVNPAEEHNNGAYPSPLEAEQAASPNPRTGGPEQGTQVDKVHELGQETTFLRLTGSSQSAATSPVRASDNPIVLQCEWNPRDPAILAAAGTDALARIWTVSRATAAPEDTADHVGGVQRPYHNLVEDDVPPSAGVSAMSWNWDGTAIAIAWEISNKARISIWSADGAHVHRFDGVEPPVIKLRWSPNNVLLLGIAPENSGTLVTVFSATTSNSMSYLLERHNLHEDGALDATWTSETEFVLCGGDLLLALRCTEDGIAPSRKFETHSDESFFQVQFDWRSKLLATSSEKGTIDIWDESGQRNTIAASAHQETITCLQWQPLQANPADDERLIASGGEDGALCIWNARETGSQPKYFMAMKDPVVALAFTPDGAFIAGATAHQILIWKVGDPQIPRASWSRMPHPGWLSPRVTGEQEEEDQHCLGWDVTGHRLAYATNSRLAVINFR</sequence>
<dbReference type="InterPro" id="IPR001680">
    <property type="entry name" value="WD40_rpt"/>
</dbReference>
<evidence type="ECO:0000313" key="7">
    <source>
        <dbReference type="EMBL" id="KAJ9158341.1"/>
    </source>
</evidence>
<accession>A0AA38SES3</accession>
<protein>
    <submittedName>
        <fullName evidence="7">WD domain-containing protein</fullName>
    </submittedName>
</protein>
<dbReference type="Gene3D" id="1.20.960.30">
    <property type="match status" value="1"/>
</dbReference>
<dbReference type="Pfam" id="PF00400">
    <property type="entry name" value="WD40"/>
    <property type="match status" value="2"/>
</dbReference>
<dbReference type="Gene3D" id="2.130.10.10">
    <property type="entry name" value="YVTN repeat-like/Quinoprotein amine dehydrogenase"/>
    <property type="match status" value="1"/>
</dbReference>
<feature type="region of interest" description="Disordered" evidence="6">
    <location>
        <begin position="75"/>
        <end position="205"/>
    </location>
</feature>
<dbReference type="AlphaFoldDB" id="A0AA38SES3"/>
<evidence type="ECO:0000256" key="6">
    <source>
        <dbReference type="SAM" id="MobiDB-lite"/>
    </source>
</evidence>
<keyword evidence="4" id="KW-0539">Nucleus</keyword>
<gene>
    <name evidence="7" type="ORF">NKR19_g3386</name>
</gene>
<dbReference type="GO" id="GO:0034967">
    <property type="term" value="C:Set3 complex"/>
    <property type="evidence" value="ECO:0007669"/>
    <property type="project" value="TreeGrafter"/>
</dbReference>
<evidence type="ECO:0000256" key="4">
    <source>
        <dbReference type="ARBA" id="ARBA00023242"/>
    </source>
</evidence>
<dbReference type="SUPFAM" id="SSF50978">
    <property type="entry name" value="WD40 repeat-like"/>
    <property type="match status" value="1"/>
</dbReference>
<feature type="repeat" description="WD" evidence="5">
    <location>
        <begin position="475"/>
        <end position="514"/>
    </location>
</feature>
<evidence type="ECO:0000256" key="3">
    <source>
        <dbReference type="ARBA" id="ARBA00022737"/>
    </source>
</evidence>
<dbReference type="Proteomes" id="UP001174691">
    <property type="component" value="Unassembled WGS sequence"/>
</dbReference>
<dbReference type="GO" id="GO:0006357">
    <property type="term" value="P:regulation of transcription by RNA polymerase II"/>
    <property type="evidence" value="ECO:0007669"/>
    <property type="project" value="TreeGrafter"/>
</dbReference>
<keyword evidence="3" id="KW-0677">Repeat</keyword>
<feature type="compositionally biased region" description="Basic and acidic residues" evidence="6">
    <location>
        <begin position="129"/>
        <end position="141"/>
    </location>
</feature>
<reference evidence="7" key="1">
    <citation type="submission" date="2022-07" db="EMBL/GenBank/DDBJ databases">
        <title>Fungi with potential for degradation of polypropylene.</title>
        <authorList>
            <person name="Gostincar C."/>
        </authorList>
    </citation>
    <scope>NUCLEOTIDE SEQUENCE</scope>
    <source>
        <strain evidence="7">EXF-13287</strain>
    </source>
</reference>
<dbReference type="InterPro" id="IPR006594">
    <property type="entry name" value="LisH"/>
</dbReference>
<dbReference type="SMART" id="SM00320">
    <property type="entry name" value="WD40"/>
    <property type="match status" value="5"/>
</dbReference>
<dbReference type="EMBL" id="JANBVN010000037">
    <property type="protein sequence ID" value="KAJ9158341.1"/>
    <property type="molecule type" value="Genomic_DNA"/>
</dbReference>
<evidence type="ECO:0000256" key="5">
    <source>
        <dbReference type="PROSITE-ProRule" id="PRU00221"/>
    </source>
</evidence>
<comment type="caution">
    <text evidence="7">The sequence shown here is derived from an EMBL/GenBank/DDBJ whole genome shotgun (WGS) entry which is preliminary data.</text>
</comment>
<name>A0AA38SES3_9PEZI</name>
<dbReference type="InterPro" id="IPR036322">
    <property type="entry name" value="WD40_repeat_dom_sf"/>
</dbReference>
<evidence type="ECO:0000256" key="1">
    <source>
        <dbReference type="ARBA" id="ARBA00004123"/>
    </source>
</evidence>
<evidence type="ECO:0000256" key="2">
    <source>
        <dbReference type="ARBA" id="ARBA00022574"/>
    </source>
</evidence>